<evidence type="ECO:0000313" key="3">
    <source>
        <dbReference type="EMBL" id="MBG6121052.1"/>
    </source>
</evidence>
<dbReference type="AlphaFoldDB" id="A0A931DVQ4"/>
<keyword evidence="4" id="KW-1185">Reference proteome</keyword>
<evidence type="ECO:0000256" key="1">
    <source>
        <dbReference type="SAM" id="Phobius"/>
    </source>
</evidence>
<protein>
    <submittedName>
        <fullName evidence="3">Membrane protease YdiL (CAAX protease family)</fullName>
    </submittedName>
</protein>
<dbReference type="InterPro" id="IPR003675">
    <property type="entry name" value="Rce1/LyrA-like_dom"/>
</dbReference>
<keyword evidence="3" id="KW-0378">Hydrolase</keyword>
<keyword evidence="1" id="KW-0812">Transmembrane</keyword>
<dbReference type="EMBL" id="JADOUE010000001">
    <property type="protein sequence ID" value="MBG6121052.1"/>
    <property type="molecule type" value="Genomic_DNA"/>
</dbReference>
<keyword evidence="3" id="KW-0645">Protease</keyword>
<evidence type="ECO:0000259" key="2">
    <source>
        <dbReference type="Pfam" id="PF02517"/>
    </source>
</evidence>
<dbReference type="GO" id="GO:0004175">
    <property type="term" value="F:endopeptidase activity"/>
    <property type="evidence" value="ECO:0007669"/>
    <property type="project" value="UniProtKB-ARBA"/>
</dbReference>
<keyword evidence="1" id="KW-0472">Membrane</keyword>
<gene>
    <name evidence="3" type="ORF">IW254_000021</name>
</gene>
<dbReference type="GO" id="GO:0006508">
    <property type="term" value="P:proteolysis"/>
    <property type="evidence" value="ECO:0007669"/>
    <property type="project" value="UniProtKB-KW"/>
</dbReference>
<feature type="domain" description="CAAX prenyl protease 2/Lysostaphin resistance protein A-like" evidence="2">
    <location>
        <begin position="10"/>
        <end position="64"/>
    </location>
</feature>
<reference evidence="3" key="1">
    <citation type="submission" date="2020-11" db="EMBL/GenBank/DDBJ databases">
        <title>Sequencing the genomes of 1000 actinobacteria strains.</title>
        <authorList>
            <person name="Klenk H.-P."/>
        </authorList>
    </citation>
    <scope>NUCLEOTIDE SEQUENCE</scope>
    <source>
        <strain evidence="3">DSM 45632</strain>
    </source>
</reference>
<comment type="caution">
    <text evidence="3">The sequence shown here is derived from an EMBL/GenBank/DDBJ whole genome shotgun (WGS) entry which is preliminary data.</text>
</comment>
<dbReference type="GO" id="GO:0080120">
    <property type="term" value="P:CAAX-box protein maturation"/>
    <property type="evidence" value="ECO:0007669"/>
    <property type="project" value="UniProtKB-ARBA"/>
</dbReference>
<feature type="transmembrane region" description="Helical" evidence="1">
    <location>
        <begin position="20"/>
        <end position="44"/>
    </location>
</feature>
<keyword evidence="1" id="KW-1133">Transmembrane helix</keyword>
<dbReference type="Proteomes" id="UP000658613">
    <property type="component" value="Unassembled WGS sequence"/>
</dbReference>
<feature type="transmembrane region" description="Helical" evidence="1">
    <location>
        <begin position="51"/>
        <end position="73"/>
    </location>
</feature>
<accession>A0A931DVQ4</accession>
<name>A0A931DVQ4_9CORY</name>
<sequence>MSYFNTVEPAVLSVLLSSLTFGLAHVFPSVILYATLFGLGCALVTRRHKSLWAGLILHLVNNLFLLLVALMALQ</sequence>
<dbReference type="Pfam" id="PF02517">
    <property type="entry name" value="Rce1-like"/>
    <property type="match status" value="1"/>
</dbReference>
<evidence type="ECO:0000313" key="4">
    <source>
        <dbReference type="Proteomes" id="UP000658613"/>
    </source>
</evidence>
<proteinExistence type="predicted"/>
<organism evidence="3 4">
    <name type="scientific">Corynebacterium aquatimens</name>
    <dbReference type="NCBI Taxonomy" id="1190508"/>
    <lineage>
        <taxon>Bacteria</taxon>
        <taxon>Bacillati</taxon>
        <taxon>Actinomycetota</taxon>
        <taxon>Actinomycetes</taxon>
        <taxon>Mycobacteriales</taxon>
        <taxon>Corynebacteriaceae</taxon>
        <taxon>Corynebacterium</taxon>
    </lineage>
</organism>